<comment type="caution">
    <text evidence="2">The sequence shown here is derived from an EMBL/GenBank/DDBJ whole genome shotgun (WGS) entry which is preliminary data.</text>
</comment>
<name>A0A8K0TVW8_9PEZI</name>
<reference evidence="2" key="1">
    <citation type="journal article" date="2021" name="Nat. Commun.">
        <title>Genetic determinants of endophytism in the Arabidopsis root mycobiome.</title>
        <authorList>
            <person name="Mesny F."/>
            <person name="Miyauchi S."/>
            <person name="Thiergart T."/>
            <person name="Pickel B."/>
            <person name="Atanasova L."/>
            <person name="Karlsson M."/>
            <person name="Huettel B."/>
            <person name="Barry K.W."/>
            <person name="Haridas S."/>
            <person name="Chen C."/>
            <person name="Bauer D."/>
            <person name="Andreopoulos W."/>
            <person name="Pangilinan J."/>
            <person name="LaButti K."/>
            <person name="Riley R."/>
            <person name="Lipzen A."/>
            <person name="Clum A."/>
            <person name="Drula E."/>
            <person name="Henrissat B."/>
            <person name="Kohler A."/>
            <person name="Grigoriev I.V."/>
            <person name="Martin F.M."/>
            <person name="Hacquard S."/>
        </authorList>
    </citation>
    <scope>NUCLEOTIDE SEQUENCE</scope>
    <source>
        <strain evidence="2">MPI-CAGE-AT-0016</strain>
    </source>
</reference>
<feature type="region of interest" description="Disordered" evidence="1">
    <location>
        <begin position="1"/>
        <end position="178"/>
    </location>
</feature>
<feature type="compositionally biased region" description="Pro residues" evidence="1">
    <location>
        <begin position="51"/>
        <end position="61"/>
    </location>
</feature>
<feature type="compositionally biased region" description="Basic residues" evidence="1">
    <location>
        <begin position="20"/>
        <end position="30"/>
    </location>
</feature>
<feature type="compositionally biased region" description="Polar residues" evidence="1">
    <location>
        <begin position="1"/>
        <end position="11"/>
    </location>
</feature>
<protein>
    <submittedName>
        <fullName evidence="2">Uncharacterized protein</fullName>
    </submittedName>
</protein>
<accession>A0A8K0TVW8</accession>
<evidence type="ECO:0000256" key="1">
    <source>
        <dbReference type="SAM" id="MobiDB-lite"/>
    </source>
</evidence>
<feature type="compositionally biased region" description="Polar residues" evidence="1">
    <location>
        <begin position="147"/>
        <end position="161"/>
    </location>
</feature>
<proteinExistence type="predicted"/>
<gene>
    <name evidence="2" type="ORF">B0T11DRAFT_20766</name>
</gene>
<dbReference type="EMBL" id="JAGPXD010000001">
    <property type="protein sequence ID" value="KAH7376423.1"/>
    <property type="molecule type" value="Genomic_DNA"/>
</dbReference>
<dbReference type="AlphaFoldDB" id="A0A8K0TVW8"/>
<dbReference type="Proteomes" id="UP000813385">
    <property type="component" value="Unassembled WGS sequence"/>
</dbReference>
<feature type="compositionally biased region" description="Basic and acidic residues" evidence="1">
    <location>
        <begin position="73"/>
        <end position="82"/>
    </location>
</feature>
<organism evidence="2 3">
    <name type="scientific">Plectosphaerella cucumerina</name>
    <dbReference type="NCBI Taxonomy" id="40658"/>
    <lineage>
        <taxon>Eukaryota</taxon>
        <taxon>Fungi</taxon>
        <taxon>Dikarya</taxon>
        <taxon>Ascomycota</taxon>
        <taxon>Pezizomycotina</taxon>
        <taxon>Sordariomycetes</taxon>
        <taxon>Hypocreomycetidae</taxon>
        <taxon>Glomerellales</taxon>
        <taxon>Plectosphaerellaceae</taxon>
        <taxon>Plectosphaerella</taxon>
    </lineage>
</organism>
<evidence type="ECO:0000313" key="3">
    <source>
        <dbReference type="Proteomes" id="UP000813385"/>
    </source>
</evidence>
<sequence length="209" mass="23209">MVPRTNRQNRGQGCLEGRAGKARCPQRRRPTCGSLLEGRSTLHRTLARRGPPLPPHPPNAPSPHQQPEWTDTSPHEETERHPFVTRHPPSRGARKQPCSQDTKGHLVSALPCPTPRCRQDQVRTRPCASVCRGSTRYGERTRGRTEPNPSDHTSILPSCSLPTYRGNQGCRPGPRRAALPSSGVTLPLFNAPWQHNNPPLQTTLMTFLS</sequence>
<keyword evidence="3" id="KW-1185">Reference proteome</keyword>
<evidence type="ECO:0000313" key="2">
    <source>
        <dbReference type="EMBL" id="KAH7376423.1"/>
    </source>
</evidence>